<evidence type="ECO:0000259" key="3">
    <source>
        <dbReference type="Pfam" id="PF00734"/>
    </source>
</evidence>
<sequence length="355" mass="39069">MKIAILAAVAALSAVEAAEQASIHLRIHDKGGACTITNESQCNGQNWTGSTCCADSNYECRWSDDGQNVQRCQKKKTTGGTTGTTGNTATTGTSDGGTVADWGDCSGGKKCKTASSVCVKYSNYYSQCKPATLPAGELCGQNDGTNVWKYDKCPSNQKCSAMGKDFRCANKKHHKKSAKKSAKKDESCTITNESQCDGQNWTGSTCCADPSYECRWSDDGQNVKRCQKINDDSYDSEDYSSSDDYSFSDDYSYTDDYSYIDDIEYTSYVDDWGDCTSLDVGCSNPTSWCIYHSDSYAQCKPDTLPSGELCGQDDGTNVWYYPYCTSGETCQPNGSDYRCTKAKKRHHHHRRHHRA</sequence>
<dbReference type="Proteomes" id="UP001165083">
    <property type="component" value="Unassembled WGS sequence"/>
</dbReference>
<evidence type="ECO:0000256" key="2">
    <source>
        <dbReference type="SAM" id="SignalP"/>
    </source>
</evidence>
<dbReference type="GO" id="GO:0005975">
    <property type="term" value="P:carbohydrate metabolic process"/>
    <property type="evidence" value="ECO:0007669"/>
    <property type="project" value="InterPro"/>
</dbReference>
<proteinExistence type="predicted"/>
<reference evidence="4" key="1">
    <citation type="submission" date="2023-04" db="EMBL/GenBank/DDBJ databases">
        <title>Phytophthora lilii NBRC 32176.</title>
        <authorList>
            <person name="Ichikawa N."/>
            <person name="Sato H."/>
            <person name="Tonouchi N."/>
        </authorList>
    </citation>
    <scope>NUCLEOTIDE SEQUENCE</scope>
    <source>
        <strain evidence="4">NBRC 32176</strain>
    </source>
</reference>
<feature type="signal peptide" evidence="2">
    <location>
        <begin position="1"/>
        <end position="17"/>
    </location>
</feature>
<evidence type="ECO:0000313" key="5">
    <source>
        <dbReference type="Proteomes" id="UP001165083"/>
    </source>
</evidence>
<name>A0A9W6TTT6_9STRA</name>
<accession>A0A9W6TTT6</accession>
<feature type="chain" id="PRO_5040732471" evidence="2">
    <location>
        <begin position="18"/>
        <end position="355"/>
    </location>
</feature>
<protein>
    <submittedName>
        <fullName evidence="4">Unnamed protein product</fullName>
    </submittedName>
</protein>
<keyword evidence="1 2" id="KW-0732">Signal</keyword>
<feature type="domain" description="CBM1" evidence="3">
    <location>
        <begin position="195"/>
        <end position="214"/>
    </location>
</feature>
<dbReference type="GO" id="GO:0005576">
    <property type="term" value="C:extracellular region"/>
    <property type="evidence" value="ECO:0007669"/>
    <property type="project" value="InterPro"/>
</dbReference>
<dbReference type="Pfam" id="PF00734">
    <property type="entry name" value="CBM_1"/>
    <property type="match status" value="2"/>
</dbReference>
<organism evidence="4 5">
    <name type="scientific">Phytophthora lilii</name>
    <dbReference type="NCBI Taxonomy" id="2077276"/>
    <lineage>
        <taxon>Eukaryota</taxon>
        <taxon>Sar</taxon>
        <taxon>Stramenopiles</taxon>
        <taxon>Oomycota</taxon>
        <taxon>Peronosporomycetes</taxon>
        <taxon>Peronosporales</taxon>
        <taxon>Peronosporaceae</taxon>
        <taxon>Phytophthora</taxon>
    </lineage>
</organism>
<comment type="caution">
    <text evidence="4">The sequence shown here is derived from an EMBL/GenBank/DDBJ whole genome shotgun (WGS) entry which is preliminary data.</text>
</comment>
<dbReference type="AlphaFoldDB" id="A0A9W6TTT6"/>
<dbReference type="EMBL" id="BSXW01000353">
    <property type="protein sequence ID" value="GMF19687.1"/>
    <property type="molecule type" value="Genomic_DNA"/>
</dbReference>
<feature type="domain" description="CBM1" evidence="3">
    <location>
        <begin position="41"/>
        <end position="62"/>
    </location>
</feature>
<keyword evidence="5" id="KW-1185">Reference proteome</keyword>
<dbReference type="OrthoDB" id="108852at2759"/>
<dbReference type="InterPro" id="IPR000254">
    <property type="entry name" value="CBD"/>
</dbReference>
<evidence type="ECO:0000313" key="4">
    <source>
        <dbReference type="EMBL" id="GMF19687.1"/>
    </source>
</evidence>
<gene>
    <name evidence="4" type="ORF">Plil01_000755400</name>
</gene>
<evidence type="ECO:0000256" key="1">
    <source>
        <dbReference type="ARBA" id="ARBA00022729"/>
    </source>
</evidence>
<dbReference type="GO" id="GO:0030248">
    <property type="term" value="F:cellulose binding"/>
    <property type="evidence" value="ECO:0007669"/>
    <property type="project" value="InterPro"/>
</dbReference>